<sequence>MTDSMTEEILFSLARTFYPLASSEQPTKRALTSEDSGSTSDEAAPKKKKKGRTPSHVAKREEKKHLLKELAFLETRAALLRKDAGIPDPKEVAATEHQVEVNRQLKEAIQMQQNAMAAAQSAFAEFSTLRGHNPLESYIHLSKDPSARRSQVCALKHQYLQCAMQFLKQRMELATNPNRPFYEESGHLTDEGHYIATRLDVHQFVGVQSVKQVFDALEFYFFNLEITTTELGEDLTIREDSNDLDNSNDLDSSKNPMLHHRLVTMLSNGLMVEKNAIKFFQYEDDGEGSNGIMATAPVDEDDLYPYAPLERLRKDVTAAMKISSFARKKKGKTDEELVVVMTRWFRVKLHHSELEIPPRMLQDVQRSVTHFTDNMVHSMNQSLYGAP</sequence>
<reference evidence="3 4" key="2">
    <citation type="submission" date="2013-11" db="EMBL/GenBank/DDBJ databases">
        <title>The Genome Sequence of Phytophthora parasitica INRA-310.</title>
        <authorList>
            <consortium name="The Broad Institute Genomics Platform"/>
            <person name="Russ C."/>
            <person name="Tyler B."/>
            <person name="Panabieres F."/>
            <person name="Shan W."/>
            <person name="Tripathy S."/>
            <person name="Grunwald N."/>
            <person name="Machado M."/>
            <person name="Johnson C.S."/>
            <person name="Arredondo F."/>
            <person name="Hong C."/>
            <person name="Coffey M."/>
            <person name="Young S.K."/>
            <person name="Zeng Q."/>
            <person name="Gargeya S."/>
            <person name="Fitzgerald M."/>
            <person name="Abouelleil A."/>
            <person name="Alvarado L."/>
            <person name="Chapman S.B."/>
            <person name="Gainer-Dewar J."/>
            <person name="Goldberg J."/>
            <person name="Griggs A."/>
            <person name="Gujja S."/>
            <person name="Hansen M."/>
            <person name="Howarth C."/>
            <person name="Imamovic A."/>
            <person name="Ireland A."/>
            <person name="Larimer J."/>
            <person name="McCowan C."/>
            <person name="Murphy C."/>
            <person name="Pearson M."/>
            <person name="Poon T.W."/>
            <person name="Priest M."/>
            <person name="Roberts A."/>
            <person name="Saif S."/>
            <person name="Shea T."/>
            <person name="Sykes S."/>
            <person name="Wortman J."/>
            <person name="Nusbaum C."/>
            <person name="Birren B."/>
        </authorList>
    </citation>
    <scope>NUCLEOTIDE SEQUENCE [LARGE SCALE GENOMIC DNA]</scope>
    <source>
        <strain evidence="3 4">INRA-310</strain>
    </source>
</reference>
<dbReference type="RefSeq" id="XP_008913104.1">
    <property type="nucleotide sequence ID" value="XM_008914856.1"/>
</dbReference>
<name>W2PKL4_PHYN3</name>
<evidence type="ECO:0000313" key="4">
    <source>
        <dbReference type="Proteomes" id="UP000018817"/>
    </source>
</evidence>
<dbReference type="GeneID" id="20192630"/>
<dbReference type="Proteomes" id="UP000018817">
    <property type="component" value="Unassembled WGS sequence"/>
</dbReference>
<accession>W2PKL4</accession>
<reference evidence="4" key="1">
    <citation type="submission" date="2011-12" db="EMBL/GenBank/DDBJ databases">
        <authorList>
            <consortium name="The Broad Institute Genome Sequencing Platform"/>
            <person name="Russ C."/>
            <person name="Tyler B."/>
            <person name="Panabieres F."/>
            <person name="Shan W."/>
            <person name="Tripathy S."/>
            <person name="Grunwald N."/>
            <person name="Machado M."/>
            <person name="Young S.K."/>
            <person name="Zeng Q."/>
            <person name="Gargeya S."/>
            <person name="Fitzgerald M."/>
            <person name="Haas B."/>
            <person name="Abouelleil A."/>
            <person name="Alvarado L."/>
            <person name="Arachchi H.M."/>
            <person name="Berlin A."/>
            <person name="Chapman S.B."/>
            <person name="Gearin G."/>
            <person name="Goldberg J."/>
            <person name="Griggs A."/>
            <person name="Gujja S."/>
            <person name="Hansen M."/>
            <person name="Heiman D."/>
            <person name="Howarth C."/>
            <person name="Larimer J."/>
            <person name="Lui A."/>
            <person name="MacDonald P.J.P."/>
            <person name="McCowen C."/>
            <person name="Montmayeur A."/>
            <person name="Murphy C."/>
            <person name="Neiman D."/>
            <person name="Pearson M."/>
            <person name="Priest M."/>
            <person name="Roberts A."/>
            <person name="Saif S."/>
            <person name="Shea T."/>
            <person name="Sisk P."/>
            <person name="Stolte C."/>
            <person name="Sykes S."/>
            <person name="Wortman J."/>
            <person name="Nusbaum C."/>
            <person name="Birren B."/>
        </authorList>
    </citation>
    <scope>NUCLEOTIDE SEQUENCE [LARGE SCALE GENOMIC DNA]</scope>
    <source>
        <strain evidence="4">INRA-310</strain>
    </source>
</reference>
<gene>
    <name evidence="3" type="ORF">PPTG_24031</name>
</gene>
<feature type="region of interest" description="Disordered" evidence="2">
    <location>
        <begin position="22"/>
        <end position="62"/>
    </location>
</feature>
<protein>
    <submittedName>
        <fullName evidence="3">Uncharacterized protein</fullName>
    </submittedName>
</protein>
<evidence type="ECO:0000256" key="2">
    <source>
        <dbReference type="SAM" id="MobiDB-lite"/>
    </source>
</evidence>
<dbReference type="OMA" id="KNPMLHH"/>
<evidence type="ECO:0000256" key="1">
    <source>
        <dbReference type="SAM" id="Coils"/>
    </source>
</evidence>
<dbReference type="EMBL" id="KI669624">
    <property type="protein sequence ID" value="ETN01558.1"/>
    <property type="molecule type" value="Genomic_DNA"/>
</dbReference>
<feature type="coiled-coil region" evidence="1">
    <location>
        <begin position="63"/>
        <end position="122"/>
    </location>
</feature>
<dbReference type="AlphaFoldDB" id="W2PKL4"/>
<dbReference type="VEuPathDB" id="FungiDB:PPTG_24031"/>
<evidence type="ECO:0000313" key="3">
    <source>
        <dbReference type="EMBL" id="ETN01558.1"/>
    </source>
</evidence>
<organism evidence="3 4">
    <name type="scientific">Phytophthora nicotianae (strain INRA-310)</name>
    <name type="common">Phytophthora parasitica</name>
    <dbReference type="NCBI Taxonomy" id="761204"/>
    <lineage>
        <taxon>Eukaryota</taxon>
        <taxon>Sar</taxon>
        <taxon>Stramenopiles</taxon>
        <taxon>Oomycota</taxon>
        <taxon>Peronosporomycetes</taxon>
        <taxon>Peronosporales</taxon>
        <taxon>Peronosporaceae</taxon>
        <taxon>Phytophthora</taxon>
    </lineage>
</organism>
<proteinExistence type="predicted"/>
<keyword evidence="1" id="KW-0175">Coiled coil</keyword>